<name>A0ABS1NAT7_9ACTN</name>
<comment type="caution">
    <text evidence="4">The sequence shown here is derived from an EMBL/GenBank/DDBJ whole genome shotgun (WGS) entry which is preliminary data.</text>
</comment>
<sequence length="958" mass="102208">MPHSADLFERSGELEVLQKAMGAAREGHGGAVMIEGAPGIGKTSLLAEGKRMAGSAGLQVATARGSELESDFPFGVVRQLFEPLLAHMDPQERRRVMSGAAGQAAVVLERVVPEDSRGGDFSIPHGLYWLTADICERQPLALLIDDLHWADGDSLRFLNHLMPRLEDLGCCVVGTLRPFGLGTQPQLLDQIVTTPPSVVLAPSKLSPAAATSLITAQFAKSGCPAPRDEHFLSACCAATGGNPLLLKELAEALAAEGVAANAANIPQVYAVGPRAVARRVAVWMRRLPEDCVALTRAVAVLGEGAEVAHAAELAELPLEDALQAAKGLEQAQILFTDSSNALRTRLGFVHPLVRAVIYEGMPPADRHRAHRKAAVLLKTSTAEVETVAPHLLRTLPCGDDETVGMLWTAANSALARGSPGTAATCLRRCLAEPPPPRTRLDLLSALGNAMRHVDTAGAVPYLEEALALAGPSRRRVEIALALGNALLLLQRAGEALAVWRRALADTAPDDTELRNQLHACILSIPLYEPGRQDMREDILSQVSELRSAVPHPGPGGRSLDCVIAGHDAIIGDPRAVLRARSALRDAPAAQQPNGQISVSFGWLALISADRDEVMGSLDAAVEQAHREGSLNGLTGALTYRSLAWLCRGNLEEATADALTAMRAVETSSVRLRRLVLGPVHAEALLERGALDEAGKALEWTGVPDPAPITGLMYYVLHSRARLLRMRGRTAEALDAALAAGRSFSAAGGQNPAIVPWQSEAAVCLHLLGRDQEARALATAELRSARYWSAPRALGRALRVAGALAEGEADLPLLREAVDRLRKSPARLEYAKALADYGAAVRRHGKRREARDALSDALDIAEARKAAPLVRQILDELHLAGIRPHRHAVTGLQSLTPGEQRVHELAVQGKTNREIAQHLFVTTKTVEVHLSSIYRKLGVAGRHELAEKSARTFSTPAPG</sequence>
<dbReference type="EMBL" id="JAERRF010000005">
    <property type="protein sequence ID" value="MBL1097191.1"/>
    <property type="molecule type" value="Genomic_DNA"/>
</dbReference>
<dbReference type="Gene3D" id="1.10.10.10">
    <property type="entry name" value="Winged helix-like DNA-binding domain superfamily/Winged helix DNA-binding domain"/>
    <property type="match status" value="1"/>
</dbReference>
<protein>
    <submittedName>
        <fullName evidence="4">AAA family ATPase</fullName>
    </submittedName>
</protein>
<evidence type="ECO:0000256" key="2">
    <source>
        <dbReference type="ARBA" id="ARBA00022840"/>
    </source>
</evidence>
<reference evidence="4 5" key="1">
    <citation type="submission" date="2021-01" db="EMBL/GenBank/DDBJ databases">
        <title>WGS of actinomycetes isolated from Thailand.</title>
        <authorList>
            <person name="Thawai C."/>
        </authorList>
    </citation>
    <scope>NUCLEOTIDE SEQUENCE [LARGE SCALE GENOMIC DNA]</scope>
    <source>
        <strain evidence="4 5">CA1R205</strain>
    </source>
</reference>
<evidence type="ECO:0000256" key="1">
    <source>
        <dbReference type="ARBA" id="ARBA00022741"/>
    </source>
</evidence>
<dbReference type="SUPFAM" id="SSF46894">
    <property type="entry name" value="C-terminal effector domain of the bipartite response regulators"/>
    <property type="match status" value="1"/>
</dbReference>
<dbReference type="Proteomes" id="UP000634229">
    <property type="component" value="Unassembled WGS sequence"/>
</dbReference>
<dbReference type="CDD" id="cd06170">
    <property type="entry name" value="LuxR_C_like"/>
    <property type="match status" value="1"/>
</dbReference>
<keyword evidence="5" id="KW-1185">Reference proteome</keyword>
<dbReference type="PROSITE" id="PS50043">
    <property type="entry name" value="HTH_LUXR_2"/>
    <property type="match status" value="1"/>
</dbReference>
<dbReference type="Gene3D" id="1.25.40.10">
    <property type="entry name" value="Tetratricopeptide repeat domain"/>
    <property type="match status" value="1"/>
</dbReference>
<feature type="domain" description="HTH luxR-type" evidence="3">
    <location>
        <begin position="887"/>
        <end position="952"/>
    </location>
</feature>
<dbReference type="InterPro" id="IPR000792">
    <property type="entry name" value="Tscrpt_reg_LuxR_C"/>
</dbReference>
<keyword evidence="2" id="KW-0067">ATP-binding</keyword>
<accession>A0ABS1NAT7</accession>
<dbReference type="PANTHER" id="PTHR16305:SF35">
    <property type="entry name" value="TRANSCRIPTIONAL ACTIVATOR DOMAIN"/>
    <property type="match status" value="1"/>
</dbReference>
<evidence type="ECO:0000259" key="3">
    <source>
        <dbReference type="PROSITE" id="PS50043"/>
    </source>
</evidence>
<dbReference type="Pfam" id="PF00196">
    <property type="entry name" value="GerE"/>
    <property type="match status" value="1"/>
</dbReference>
<dbReference type="InterPro" id="IPR027417">
    <property type="entry name" value="P-loop_NTPase"/>
</dbReference>
<dbReference type="PANTHER" id="PTHR16305">
    <property type="entry name" value="TESTICULAR SOLUBLE ADENYLYL CYCLASE"/>
    <property type="match status" value="1"/>
</dbReference>
<gene>
    <name evidence="4" type="ORF">JK363_10990</name>
</gene>
<keyword evidence="1" id="KW-0547">Nucleotide-binding</keyword>
<dbReference type="PROSITE" id="PS00622">
    <property type="entry name" value="HTH_LUXR_1"/>
    <property type="match status" value="1"/>
</dbReference>
<dbReference type="InterPro" id="IPR036388">
    <property type="entry name" value="WH-like_DNA-bd_sf"/>
</dbReference>
<dbReference type="SUPFAM" id="SSF52540">
    <property type="entry name" value="P-loop containing nucleoside triphosphate hydrolases"/>
    <property type="match status" value="1"/>
</dbReference>
<evidence type="ECO:0000313" key="5">
    <source>
        <dbReference type="Proteomes" id="UP000634229"/>
    </source>
</evidence>
<dbReference type="PRINTS" id="PR00038">
    <property type="entry name" value="HTHLUXR"/>
</dbReference>
<dbReference type="InterPro" id="IPR011990">
    <property type="entry name" value="TPR-like_helical_dom_sf"/>
</dbReference>
<dbReference type="Pfam" id="PF13191">
    <property type="entry name" value="AAA_16"/>
    <property type="match status" value="1"/>
</dbReference>
<evidence type="ECO:0000313" key="4">
    <source>
        <dbReference type="EMBL" id="MBL1097191.1"/>
    </source>
</evidence>
<dbReference type="SMART" id="SM00421">
    <property type="entry name" value="HTH_LUXR"/>
    <property type="match status" value="1"/>
</dbReference>
<dbReference type="InterPro" id="IPR016032">
    <property type="entry name" value="Sig_transdc_resp-reg_C-effctor"/>
</dbReference>
<dbReference type="InterPro" id="IPR041664">
    <property type="entry name" value="AAA_16"/>
</dbReference>
<dbReference type="SUPFAM" id="SSF48452">
    <property type="entry name" value="TPR-like"/>
    <property type="match status" value="1"/>
</dbReference>
<organism evidence="4 5">
    <name type="scientific">Streptomyces coffeae</name>
    <dbReference type="NCBI Taxonomy" id="621382"/>
    <lineage>
        <taxon>Bacteria</taxon>
        <taxon>Bacillati</taxon>
        <taxon>Actinomycetota</taxon>
        <taxon>Actinomycetes</taxon>
        <taxon>Kitasatosporales</taxon>
        <taxon>Streptomycetaceae</taxon>
        <taxon>Streptomyces</taxon>
    </lineage>
</organism>
<proteinExistence type="predicted"/>